<name>A0A9Q0ALP5_9PEZI</name>
<dbReference type="PANTHER" id="PTHR47424:SF9">
    <property type="entry name" value="TAH-2"/>
    <property type="match status" value="1"/>
</dbReference>
<evidence type="ECO:0000313" key="8">
    <source>
        <dbReference type="Proteomes" id="UP000829685"/>
    </source>
</evidence>
<keyword evidence="2" id="KW-0805">Transcription regulation</keyword>
<dbReference type="InterPro" id="IPR001138">
    <property type="entry name" value="Zn2Cys6_DnaBD"/>
</dbReference>
<dbReference type="Pfam" id="PF00172">
    <property type="entry name" value="Zn_clus"/>
    <property type="match status" value="1"/>
</dbReference>
<evidence type="ECO:0000256" key="2">
    <source>
        <dbReference type="ARBA" id="ARBA00023015"/>
    </source>
</evidence>
<evidence type="ECO:0000256" key="4">
    <source>
        <dbReference type="ARBA" id="ARBA00023242"/>
    </source>
</evidence>
<protein>
    <recommendedName>
        <fullName evidence="6">Zn(2)-C6 fungal-type domain-containing protein</fullName>
    </recommendedName>
</protein>
<dbReference type="GO" id="GO:0000435">
    <property type="term" value="P:positive regulation of transcription from RNA polymerase II promoter by galactose"/>
    <property type="evidence" value="ECO:0007669"/>
    <property type="project" value="TreeGrafter"/>
</dbReference>
<dbReference type="InterPro" id="IPR051127">
    <property type="entry name" value="Fungal_SecMet_Regulators"/>
</dbReference>
<dbReference type="PROSITE" id="PS00463">
    <property type="entry name" value="ZN2_CY6_FUNGAL_1"/>
    <property type="match status" value="1"/>
</dbReference>
<dbReference type="CDD" id="cd00067">
    <property type="entry name" value="GAL4"/>
    <property type="match status" value="1"/>
</dbReference>
<keyword evidence="1" id="KW-0479">Metal-binding</keyword>
<keyword evidence="4" id="KW-0539">Nucleus</keyword>
<dbReference type="Gene3D" id="4.10.240.10">
    <property type="entry name" value="Zn(2)-C6 fungal-type DNA-binding domain"/>
    <property type="match status" value="1"/>
</dbReference>
<dbReference type="Proteomes" id="UP000829685">
    <property type="component" value="Unassembled WGS sequence"/>
</dbReference>
<dbReference type="AlphaFoldDB" id="A0A9Q0ALP5"/>
<keyword evidence="8" id="KW-1185">Reference proteome</keyword>
<feature type="compositionally biased region" description="Low complexity" evidence="5">
    <location>
        <begin position="89"/>
        <end position="100"/>
    </location>
</feature>
<dbReference type="PANTHER" id="PTHR47424">
    <property type="entry name" value="REGULATORY PROTEIN GAL4"/>
    <property type="match status" value="1"/>
</dbReference>
<dbReference type="EMBL" id="JAFIMR010000015">
    <property type="protein sequence ID" value="KAI1869417.1"/>
    <property type="molecule type" value="Genomic_DNA"/>
</dbReference>
<evidence type="ECO:0000256" key="5">
    <source>
        <dbReference type="SAM" id="MobiDB-lite"/>
    </source>
</evidence>
<sequence>MEHSPRDTQYVRVRVANACDSCKVRKVKCDGKLPCSYCSRHKKAHLCHFTPQRRRRTTAPASPSSVQNPSPGSVRPSARPETPTDQQHSSSTSAPTPTVATAPTARVAGPLHSDASAEEEAEVPRDARLLYDAQGKLIFIGDCAPLSFFQTVRQLVLSRIDPHAFASQTGRMPVLQNAHPSHAVHPGGQEPFVDASNIQSIVDKYLAVTSGLVDLFSTVRLADDISAWAPNRGNDLNAAVHYLVLAIGLQSVDDSLASAYFEHAKVLALATLGSELSVGTVQAFTLITIYMLRACQITGAFLFFGIAVRAVYSIGAHRTEVNSRFGPEIQKHRDRLWKSVRIIDLFLSISMGRPPATSDVDCTVPYRVTDEAGREPSDILNASVQVLLIIERIVLEVYSRKKISMQLTEGISRQLRGWSTRWLAELKSIIANPHEHGDERKIIGACHVLCSYYYAVMLVSRPFLMYEMVKRLPESPSRVEASRDNGSSSRSKLANACIDAGSLMIESVSDLVQLGLVDGCMPLIVSWMFTASLVVGVGLLGDFGRILEKDIRMSISALEYFARHDAHAMQYSLIINSLYSSATDYLERKERYERLQISESSSQLFGLTPRQPREASNIASRQSQGNFQAPSTSQTPAAPTEAADGNRELGSSFFDDLDPSIFSFTHSSSHTPELPVVNGTSQNSDQVFGALNLFPLLDEGGHIDLAHYL</sequence>
<accession>A0A9Q0ALP5</accession>
<feature type="region of interest" description="Disordered" evidence="5">
    <location>
        <begin position="49"/>
        <end position="100"/>
    </location>
</feature>
<dbReference type="GO" id="GO:0005634">
    <property type="term" value="C:nucleus"/>
    <property type="evidence" value="ECO:0007669"/>
    <property type="project" value="TreeGrafter"/>
</dbReference>
<dbReference type="CDD" id="cd12148">
    <property type="entry name" value="fungal_TF_MHR"/>
    <property type="match status" value="1"/>
</dbReference>
<evidence type="ECO:0000259" key="6">
    <source>
        <dbReference type="PROSITE" id="PS50048"/>
    </source>
</evidence>
<dbReference type="Pfam" id="PF04082">
    <property type="entry name" value="Fungal_trans"/>
    <property type="match status" value="1"/>
</dbReference>
<gene>
    <name evidence="7" type="ORF">JX265_006507</name>
</gene>
<dbReference type="SMART" id="SM00066">
    <property type="entry name" value="GAL4"/>
    <property type="match status" value="1"/>
</dbReference>
<feature type="domain" description="Zn(2)-C6 fungal-type" evidence="6">
    <location>
        <begin position="18"/>
        <end position="49"/>
    </location>
</feature>
<dbReference type="SMART" id="SM00906">
    <property type="entry name" value="Fungal_trans"/>
    <property type="match status" value="1"/>
</dbReference>
<dbReference type="GO" id="GO:0000978">
    <property type="term" value="F:RNA polymerase II cis-regulatory region sequence-specific DNA binding"/>
    <property type="evidence" value="ECO:0007669"/>
    <property type="project" value="TreeGrafter"/>
</dbReference>
<feature type="region of interest" description="Disordered" evidence="5">
    <location>
        <begin position="603"/>
        <end position="649"/>
    </location>
</feature>
<dbReference type="GO" id="GO:0008270">
    <property type="term" value="F:zinc ion binding"/>
    <property type="evidence" value="ECO:0007669"/>
    <property type="project" value="InterPro"/>
</dbReference>
<feature type="compositionally biased region" description="Polar residues" evidence="5">
    <location>
        <begin position="617"/>
        <end position="637"/>
    </location>
</feature>
<dbReference type="PROSITE" id="PS50048">
    <property type="entry name" value="ZN2_CY6_FUNGAL_2"/>
    <property type="match status" value="1"/>
</dbReference>
<organism evidence="7 8">
    <name type="scientific">Neoarthrinium moseri</name>
    <dbReference type="NCBI Taxonomy" id="1658444"/>
    <lineage>
        <taxon>Eukaryota</taxon>
        <taxon>Fungi</taxon>
        <taxon>Dikarya</taxon>
        <taxon>Ascomycota</taxon>
        <taxon>Pezizomycotina</taxon>
        <taxon>Sordariomycetes</taxon>
        <taxon>Xylariomycetidae</taxon>
        <taxon>Amphisphaeriales</taxon>
        <taxon>Apiosporaceae</taxon>
        <taxon>Neoarthrinium</taxon>
    </lineage>
</organism>
<dbReference type="InterPro" id="IPR036864">
    <property type="entry name" value="Zn2-C6_fun-type_DNA-bd_sf"/>
</dbReference>
<dbReference type="SUPFAM" id="SSF57701">
    <property type="entry name" value="Zn2/Cys6 DNA-binding domain"/>
    <property type="match status" value="1"/>
</dbReference>
<keyword evidence="3" id="KW-0804">Transcription</keyword>
<dbReference type="GO" id="GO:0000981">
    <property type="term" value="F:DNA-binding transcription factor activity, RNA polymerase II-specific"/>
    <property type="evidence" value="ECO:0007669"/>
    <property type="project" value="InterPro"/>
</dbReference>
<evidence type="ECO:0000313" key="7">
    <source>
        <dbReference type="EMBL" id="KAI1869417.1"/>
    </source>
</evidence>
<evidence type="ECO:0000256" key="3">
    <source>
        <dbReference type="ARBA" id="ARBA00023163"/>
    </source>
</evidence>
<dbReference type="InterPro" id="IPR007219">
    <property type="entry name" value="XnlR_reg_dom"/>
</dbReference>
<proteinExistence type="predicted"/>
<comment type="caution">
    <text evidence="7">The sequence shown here is derived from an EMBL/GenBank/DDBJ whole genome shotgun (WGS) entry which is preliminary data.</text>
</comment>
<reference evidence="7" key="1">
    <citation type="submission" date="2021-03" db="EMBL/GenBank/DDBJ databases">
        <title>Revisited historic fungal species revealed as producer of novel bioactive compounds through whole genome sequencing and comparative genomics.</title>
        <authorList>
            <person name="Vignolle G.A."/>
            <person name="Hochenegger N."/>
            <person name="Mach R.L."/>
            <person name="Mach-Aigner A.R."/>
            <person name="Javad Rahimi M."/>
            <person name="Salim K.A."/>
            <person name="Chan C.M."/>
            <person name="Lim L.B.L."/>
            <person name="Cai F."/>
            <person name="Druzhinina I.S."/>
            <person name="U'Ren J.M."/>
            <person name="Derntl C."/>
        </authorList>
    </citation>
    <scope>NUCLEOTIDE SEQUENCE</scope>
    <source>
        <strain evidence="7">TUCIM 5799</strain>
    </source>
</reference>
<dbReference type="GO" id="GO:0006351">
    <property type="term" value="P:DNA-templated transcription"/>
    <property type="evidence" value="ECO:0007669"/>
    <property type="project" value="InterPro"/>
</dbReference>
<evidence type="ECO:0000256" key="1">
    <source>
        <dbReference type="ARBA" id="ARBA00022723"/>
    </source>
</evidence>